<dbReference type="EMBL" id="CP042469">
    <property type="protein sequence ID" value="QOX62341.1"/>
    <property type="molecule type" value="Genomic_DNA"/>
</dbReference>
<gene>
    <name evidence="1" type="ORF">FRZ06_02690</name>
</gene>
<accession>A0ACD1A7M5</accession>
<organism evidence="1 2">
    <name type="scientific">Anoxybacterium hadale</name>
    <dbReference type="NCBI Taxonomy" id="3408580"/>
    <lineage>
        <taxon>Bacteria</taxon>
        <taxon>Bacillati</taxon>
        <taxon>Bacillota</taxon>
        <taxon>Clostridia</taxon>
        <taxon>Peptostreptococcales</taxon>
        <taxon>Anaerovoracaceae</taxon>
        <taxon>Anoxybacterium</taxon>
    </lineage>
</organism>
<evidence type="ECO:0000313" key="1">
    <source>
        <dbReference type="EMBL" id="QOX62341.1"/>
    </source>
</evidence>
<proteinExistence type="predicted"/>
<sequence>MNNQVYLLDRGEADSFAEDYFLSICGLKNREGGKYTRMLEQGMQIRTRISSGIDLKAVVSGFDSEVLSGNTVTIGATTFICNGFQQLKKDKVHKIYAYILTAGSFELDDSEPVLEQLYADIWGTAYTDAGLEVLKVKLMEEIRQETGNHKASVLEPFGPGFYGMDVDQVGSFFEILDGDRIGVKARTNSLMLPLKSCAGFYIAADEETSLPSKDCVSCRSDHSGCEFCHAVIKNKR</sequence>
<evidence type="ECO:0000313" key="2">
    <source>
        <dbReference type="Proteomes" id="UP000594014"/>
    </source>
</evidence>
<name>A0ACD1A7M5_9FIRM</name>
<keyword evidence="2" id="KW-1185">Reference proteome</keyword>
<dbReference type="Proteomes" id="UP000594014">
    <property type="component" value="Chromosome"/>
</dbReference>
<protein>
    <submittedName>
        <fullName evidence="1">Uncharacterized protein</fullName>
    </submittedName>
</protein>
<reference evidence="1" key="1">
    <citation type="submission" date="2019-08" db="EMBL/GenBank/DDBJ databases">
        <title>Genome sequence of Clostridiales bacterium MT110.</title>
        <authorList>
            <person name="Cao J."/>
        </authorList>
    </citation>
    <scope>NUCLEOTIDE SEQUENCE</scope>
    <source>
        <strain evidence="1">MT110</strain>
    </source>
</reference>